<comment type="caution">
    <text evidence="3">The sequence shown here is derived from an EMBL/GenBank/DDBJ whole genome shotgun (WGS) entry which is preliminary data.</text>
</comment>
<dbReference type="OrthoDB" id="304160at2759"/>
<name>A0A8S1LQF0_9CILI</name>
<proteinExistence type="predicted"/>
<dbReference type="EMBL" id="CAJJDN010000023">
    <property type="protein sequence ID" value="CAD8067643.1"/>
    <property type="molecule type" value="Genomic_DNA"/>
</dbReference>
<dbReference type="Proteomes" id="UP000692954">
    <property type="component" value="Unassembled WGS sequence"/>
</dbReference>
<gene>
    <name evidence="3" type="ORF">PSON_ATCC_30995.1.T0230143</name>
</gene>
<keyword evidence="1" id="KW-0175">Coiled coil</keyword>
<evidence type="ECO:0000313" key="3">
    <source>
        <dbReference type="EMBL" id="CAD8067643.1"/>
    </source>
</evidence>
<evidence type="ECO:0000313" key="4">
    <source>
        <dbReference type="Proteomes" id="UP000692954"/>
    </source>
</evidence>
<feature type="region of interest" description="Disordered" evidence="2">
    <location>
        <begin position="1"/>
        <end position="36"/>
    </location>
</feature>
<evidence type="ECO:0000256" key="2">
    <source>
        <dbReference type="SAM" id="MobiDB-lite"/>
    </source>
</evidence>
<feature type="compositionally biased region" description="Low complexity" evidence="2">
    <location>
        <begin position="21"/>
        <end position="36"/>
    </location>
</feature>
<organism evidence="3 4">
    <name type="scientific">Paramecium sonneborni</name>
    <dbReference type="NCBI Taxonomy" id="65129"/>
    <lineage>
        <taxon>Eukaryota</taxon>
        <taxon>Sar</taxon>
        <taxon>Alveolata</taxon>
        <taxon>Ciliophora</taxon>
        <taxon>Intramacronucleata</taxon>
        <taxon>Oligohymenophorea</taxon>
        <taxon>Peniculida</taxon>
        <taxon>Parameciidae</taxon>
        <taxon>Paramecium</taxon>
    </lineage>
</organism>
<dbReference type="AlphaFoldDB" id="A0A8S1LQF0"/>
<reference evidence="3" key="1">
    <citation type="submission" date="2021-01" db="EMBL/GenBank/DDBJ databases">
        <authorList>
            <consortium name="Genoscope - CEA"/>
            <person name="William W."/>
        </authorList>
    </citation>
    <scope>NUCLEOTIDE SEQUENCE</scope>
</reference>
<accession>A0A8S1LQF0</accession>
<evidence type="ECO:0000256" key="1">
    <source>
        <dbReference type="SAM" id="Coils"/>
    </source>
</evidence>
<keyword evidence="4" id="KW-1185">Reference proteome</keyword>
<feature type="coiled-coil region" evidence="1">
    <location>
        <begin position="178"/>
        <end position="205"/>
    </location>
</feature>
<sequence>MTSIQQHSKVERIQEQQKNNSSTSSRDSDSSDSSYDFIRDLNQKSSLKRSPEEVQELLCRYQGKHGLKYQKISNEQRQKLIKQVTTTGCTIKSASRDLNINFSTAKAIIQIFRKEGRMSKKVKREKIQDEFKNPEIVNKVGLANEQQCQQRQNNVKDNLDTILFQQVEEKNRNQAIIIQQLNTQNIYLQGKINQLQQEKSQLSQNYCFLANQYNQLQQMVSQTMPQYYQPYQM</sequence>
<protein>
    <submittedName>
        <fullName evidence="3">Uncharacterized protein</fullName>
    </submittedName>
</protein>